<dbReference type="EMBL" id="LXQA011344945">
    <property type="protein sequence ID" value="MCI94021.1"/>
    <property type="molecule type" value="Genomic_DNA"/>
</dbReference>
<keyword evidence="2" id="KW-1185">Reference proteome</keyword>
<organism evidence="1 2">
    <name type="scientific">Trifolium medium</name>
    <dbReference type="NCBI Taxonomy" id="97028"/>
    <lineage>
        <taxon>Eukaryota</taxon>
        <taxon>Viridiplantae</taxon>
        <taxon>Streptophyta</taxon>
        <taxon>Embryophyta</taxon>
        <taxon>Tracheophyta</taxon>
        <taxon>Spermatophyta</taxon>
        <taxon>Magnoliopsida</taxon>
        <taxon>eudicotyledons</taxon>
        <taxon>Gunneridae</taxon>
        <taxon>Pentapetalae</taxon>
        <taxon>rosids</taxon>
        <taxon>fabids</taxon>
        <taxon>Fabales</taxon>
        <taxon>Fabaceae</taxon>
        <taxon>Papilionoideae</taxon>
        <taxon>50 kb inversion clade</taxon>
        <taxon>NPAAA clade</taxon>
        <taxon>Hologalegina</taxon>
        <taxon>IRL clade</taxon>
        <taxon>Trifolieae</taxon>
        <taxon>Trifolium</taxon>
    </lineage>
</organism>
<protein>
    <submittedName>
        <fullName evidence="1">Uncharacterized protein</fullName>
    </submittedName>
</protein>
<accession>A0A392W4A4</accession>
<feature type="non-terminal residue" evidence="1">
    <location>
        <position position="22"/>
    </location>
</feature>
<comment type="caution">
    <text evidence="1">The sequence shown here is derived from an EMBL/GenBank/DDBJ whole genome shotgun (WGS) entry which is preliminary data.</text>
</comment>
<name>A0A392W4A4_9FABA</name>
<dbReference type="AlphaFoldDB" id="A0A392W4A4"/>
<dbReference type="Proteomes" id="UP000265520">
    <property type="component" value="Unassembled WGS sequence"/>
</dbReference>
<evidence type="ECO:0000313" key="1">
    <source>
        <dbReference type="EMBL" id="MCI94021.1"/>
    </source>
</evidence>
<reference evidence="1 2" key="1">
    <citation type="journal article" date="2018" name="Front. Plant Sci.">
        <title>Red Clover (Trifolium pratense) and Zigzag Clover (T. medium) - A Picture of Genomic Similarities and Differences.</title>
        <authorList>
            <person name="Dluhosova J."/>
            <person name="Istvanek J."/>
            <person name="Nedelnik J."/>
            <person name="Repkova J."/>
        </authorList>
    </citation>
    <scope>NUCLEOTIDE SEQUENCE [LARGE SCALE GENOMIC DNA]</scope>
    <source>
        <strain evidence="2">cv. 10/8</strain>
        <tissue evidence="1">Leaf</tissue>
    </source>
</reference>
<sequence length="22" mass="2286">MSSLGGSLGERALFLSAQGRFT</sequence>
<evidence type="ECO:0000313" key="2">
    <source>
        <dbReference type="Proteomes" id="UP000265520"/>
    </source>
</evidence>
<proteinExistence type="predicted"/>